<comment type="similarity">
    <text evidence="1 4">Belongs to the short-chain dehydrogenases/reductases (SDR) family.</text>
</comment>
<dbReference type="GO" id="GO:0016491">
    <property type="term" value="F:oxidoreductase activity"/>
    <property type="evidence" value="ECO:0007669"/>
    <property type="project" value="UniProtKB-KW"/>
</dbReference>
<dbReference type="PANTHER" id="PTHR24321:SF8">
    <property type="entry name" value="ESTRADIOL 17-BETA-DEHYDROGENASE 8-RELATED"/>
    <property type="match status" value="1"/>
</dbReference>
<reference evidence="6 7" key="1">
    <citation type="submission" date="2019-06" db="EMBL/GenBank/DDBJ databases">
        <title>Sequencing the genomes of 1000 actinobacteria strains.</title>
        <authorList>
            <person name="Klenk H.-P."/>
        </authorList>
    </citation>
    <scope>NUCLEOTIDE SEQUENCE [LARGE SCALE GENOMIC DNA]</scope>
    <source>
        <strain evidence="6 7">DSM 45511</strain>
    </source>
</reference>
<dbReference type="NCBIfam" id="TIGR03971">
    <property type="entry name" value="SDR_subfam_1"/>
    <property type="match status" value="1"/>
</dbReference>
<dbReference type="PRINTS" id="PR00081">
    <property type="entry name" value="GDHRDH"/>
</dbReference>
<dbReference type="SUPFAM" id="SSF51735">
    <property type="entry name" value="NAD(P)-binding Rossmann-fold domains"/>
    <property type="match status" value="1"/>
</dbReference>
<evidence type="ECO:0000313" key="6">
    <source>
        <dbReference type="EMBL" id="TQM45919.1"/>
    </source>
</evidence>
<dbReference type="InterPro" id="IPR036291">
    <property type="entry name" value="NAD(P)-bd_dom_sf"/>
</dbReference>
<dbReference type="AlphaFoldDB" id="A0A543GIL9"/>
<evidence type="ECO:0000256" key="4">
    <source>
        <dbReference type="RuleBase" id="RU000363"/>
    </source>
</evidence>
<proteinExistence type="inferred from homology"/>
<dbReference type="PANTHER" id="PTHR24321">
    <property type="entry name" value="DEHYDROGENASES, SHORT CHAIN"/>
    <property type="match status" value="1"/>
</dbReference>
<dbReference type="Proteomes" id="UP000319818">
    <property type="component" value="Unassembled WGS sequence"/>
</dbReference>
<dbReference type="EMBL" id="VFPH01000001">
    <property type="protein sequence ID" value="TQM45919.1"/>
    <property type="molecule type" value="Genomic_DNA"/>
</dbReference>
<evidence type="ECO:0000256" key="5">
    <source>
        <dbReference type="SAM" id="MobiDB-lite"/>
    </source>
</evidence>
<sequence>MGGRLEGKVALVSGAARGQGRSHAARLAQEGADIIAFDVCGQLETVPYAMATPEDLAETVKLVEDVDRRIVAREADVRDAAAVQAVVDEGLREFGRLDVVVANAGIVSFAENTWSFTEEQWDELLAVNLTGVWKTVRAAVPAMVAAGNGGSMVLISSAAGLKGMARIGHYVTAKHGLVGLMRALAVELAPHSIRVNTVHPTGVDTPMVVNDVTARFTEDTSGQANMYNLLPRRIDRVGRHLQRHRVARLRGGPLRHRRGVARRRRDAAEVTAARGDRIAGSHLATT</sequence>
<keyword evidence="7" id="KW-1185">Reference proteome</keyword>
<protein>
    <submittedName>
        <fullName evidence="6">(+)-trans-carveol dehydrogenase</fullName>
    </submittedName>
</protein>
<organism evidence="6 7">
    <name type="scientific">Pseudonocardia cypriaca</name>
    <dbReference type="NCBI Taxonomy" id="882449"/>
    <lineage>
        <taxon>Bacteria</taxon>
        <taxon>Bacillati</taxon>
        <taxon>Actinomycetota</taxon>
        <taxon>Actinomycetes</taxon>
        <taxon>Pseudonocardiales</taxon>
        <taxon>Pseudonocardiaceae</taxon>
        <taxon>Pseudonocardia</taxon>
    </lineage>
</organism>
<keyword evidence="2" id="KW-0560">Oxidoreductase</keyword>
<dbReference type="PROSITE" id="PS00061">
    <property type="entry name" value="ADH_SHORT"/>
    <property type="match status" value="1"/>
</dbReference>
<evidence type="ECO:0000256" key="1">
    <source>
        <dbReference type="ARBA" id="ARBA00006484"/>
    </source>
</evidence>
<dbReference type="NCBIfam" id="NF009467">
    <property type="entry name" value="PRK12826.1-3"/>
    <property type="match status" value="1"/>
</dbReference>
<gene>
    <name evidence="6" type="ORF">FB388_3320</name>
</gene>
<dbReference type="Gene3D" id="3.40.50.720">
    <property type="entry name" value="NAD(P)-binding Rossmann-like Domain"/>
    <property type="match status" value="1"/>
</dbReference>
<feature type="region of interest" description="Disordered" evidence="5">
    <location>
        <begin position="257"/>
        <end position="286"/>
    </location>
</feature>
<dbReference type="PRINTS" id="PR00080">
    <property type="entry name" value="SDRFAMILY"/>
</dbReference>
<dbReference type="InterPro" id="IPR002347">
    <property type="entry name" value="SDR_fam"/>
</dbReference>
<evidence type="ECO:0000256" key="2">
    <source>
        <dbReference type="ARBA" id="ARBA00023002"/>
    </source>
</evidence>
<dbReference type="InterPro" id="IPR023985">
    <property type="entry name" value="SDR_subfam_1"/>
</dbReference>
<evidence type="ECO:0000313" key="7">
    <source>
        <dbReference type="Proteomes" id="UP000319818"/>
    </source>
</evidence>
<comment type="caution">
    <text evidence="6">The sequence shown here is derived from an EMBL/GenBank/DDBJ whole genome shotgun (WGS) entry which is preliminary data.</text>
</comment>
<evidence type="ECO:0000256" key="3">
    <source>
        <dbReference type="ARBA" id="ARBA00023027"/>
    </source>
</evidence>
<accession>A0A543GIL9</accession>
<dbReference type="RefSeq" id="WP_425468544.1">
    <property type="nucleotide sequence ID" value="NZ_VFPH01000001.1"/>
</dbReference>
<dbReference type="CDD" id="cd05233">
    <property type="entry name" value="SDR_c"/>
    <property type="match status" value="1"/>
</dbReference>
<dbReference type="Pfam" id="PF00106">
    <property type="entry name" value="adh_short"/>
    <property type="match status" value="1"/>
</dbReference>
<keyword evidence="3" id="KW-0520">NAD</keyword>
<dbReference type="InterPro" id="IPR020904">
    <property type="entry name" value="Sc_DH/Rdtase_CS"/>
</dbReference>
<dbReference type="FunFam" id="3.40.50.720:FF:000084">
    <property type="entry name" value="Short-chain dehydrogenase reductase"/>
    <property type="match status" value="1"/>
</dbReference>
<name>A0A543GIL9_9PSEU</name>